<evidence type="ECO:0000313" key="2">
    <source>
        <dbReference type="EMBL" id="MBY80908.1"/>
    </source>
</evidence>
<sequence length="123" mass="14780">MLSFVVFIFLLHFHAPLTFSHISLERRAPQVDHHWFRSLAIRRLDAQMCLEMSDLRRTVFSRTSSRPQLGNHGVARNFWFTPEYRVSWTRRKTGGRWFRFCINWRNGSRSFSVFPVFRPGPKH</sequence>
<dbReference type="AlphaFoldDB" id="A0A2S2QT59"/>
<evidence type="ECO:0000256" key="1">
    <source>
        <dbReference type="SAM" id="SignalP"/>
    </source>
</evidence>
<evidence type="ECO:0008006" key="3">
    <source>
        <dbReference type="Google" id="ProtNLM"/>
    </source>
</evidence>
<organism evidence="2">
    <name type="scientific">Sipha flava</name>
    <name type="common">yellow sugarcane aphid</name>
    <dbReference type="NCBI Taxonomy" id="143950"/>
    <lineage>
        <taxon>Eukaryota</taxon>
        <taxon>Metazoa</taxon>
        <taxon>Ecdysozoa</taxon>
        <taxon>Arthropoda</taxon>
        <taxon>Hexapoda</taxon>
        <taxon>Insecta</taxon>
        <taxon>Pterygota</taxon>
        <taxon>Neoptera</taxon>
        <taxon>Paraneoptera</taxon>
        <taxon>Hemiptera</taxon>
        <taxon>Sternorrhyncha</taxon>
        <taxon>Aphidomorpha</taxon>
        <taxon>Aphidoidea</taxon>
        <taxon>Aphididae</taxon>
        <taxon>Sipha</taxon>
    </lineage>
</organism>
<accession>A0A2S2QT59</accession>
<dbReference type="EMBL" id="GGMS01011705">
    <property type="protein sequence ID" value="MBY80908.1"/>
    <property type="molecule type" value="Transcribed_RNA"/>
</dbReference>
<feature type="chain" id="PRO_5015622919" description="Secreted protein" evidence="1">
    <location>
        <begin position="21"/>
        <end position="123"/>
    </location>
</feature>
<feature type="signal peptide" evidence="1">
    <location>
        <begin position="1"/>
        <end position="20"/>
    </location>
</feature>
<protein>
    <recommendedName>
        <fullName evidence="3">Secreted protein</fullName>
    </recommendedName>
</protein>
<gene>
    <name evidence="2" type="ORF">g.110754</name>
</gene>
<proteinExistence type="predicted"/>
<keyword evidence="1" id="KW-0732">Signal</keyword>
<name>A0A2S2QT59_9HEMI</name>
<reference evidence="2" key="1">
    <citation type="submission" date="2018-04" db="EMBL/GenBank/DDBJ databases">
        <title>Transcriptome assembly of Sipha flava.</title>
        <authorList>
            <person name="Scully E.D."/>
            <person name="Geib S.M."/>
            <person name="Palmer N.A."/>
            <person name="Koch K."/>
            <person name="Bradshaw J."/>
            <person name="Heng-Moss T."/>
            <person name="Sarath G."/>
        </authorList>
    </citation>
    <scope>NUCLEOTIDE SEQUENCE</scope>
</reference>